<sequence>MTADRERFSLGDLLGFMIDAVQRIELYLEDVQKEDFLADAAASNMIRDAVVFNIGVLGEVAHDIERSYPDYAKDHPEIPFSRLYAMRNHIFHGYHSINYEIVWTTCVNSIGPLMAVLVSAREDLPS</sequence>
<name>A0A7X1ZD26_9PROT</name>
<keyword evidence="2" id="KW-1277">Toxin-antitoxin system</keyword>
<dbReference type="GO" id="GO:0016787">
    <property type="term" value="F:hydrolase activity"/>
    <property type="evidence" value="ECO:0007669"/>
    <property type="project" value="UniProtKB-KW"/>
</dbReference>
<dbReference type="RefSeq" id="WP_153340589.1">
    <property type="nucleotide sequence ID" value="NZ_WIVE01000002.1"/>
</dbReference>
<reference evidence="6 7" key="1">
    <citation type="submission" date="2019-10" db="EMBL/GenBank/DDBJ databases">
        <title>Draft whole-genome sequence of the purple nonsulfur photosynthetic bacterium Roseospira navarrensis DSM 15114.</title>
        <authorList>
            <person name="Kyndt J.A."/>
            <person name="Meyer T.E."/>
        </authorList>
    </citation>
    <scope>NUCLEOTIDE SEQUENCE [LARGE SCALE GENOMIC DNA]</scope>
    <source>
        <strain evidence="6 7">DSM 15114</strain>
    </source>
</reference>
<evidence type="ECO:0000313" key="7">
    <source>
        <dbReference type="Proteomes" id="UP000434582"/>
    </source>
</evidence>
<dbReference type="OrthoDB" id="4829434at2"/>
<dbReference type="Pfam" id="PF01934">
    <property type="entry name" value="HepT-like"/>
    <property type="match status" value="1"/>
</dbReference>
<evidence type="ECO:0000256" key="1">
    <source>
        <dbReference type="ARBA" id="ARBA00022553"/>
    </source>
</evidence>
<dbReference type="EMBL" id="WIVE01000002">
    <property type="protein sequence ID" value="MQX35281.1"/>
    <property type="molecule type" value="Genomic_DNA"/>
</dbReference>
<keyword evidence="5" id="KW-0378">Hydrolase</keyword>
<dbReference type="GO" id="GO:0004540">
    <property type="term" value="F:RNA nuclease activity"/>
    <property type="evidence" value="ECO:0007669"/>
    <property type="project" value="InterPro"/>
</dbReference>
<evidence type="ECO:0000256" key="2">
    <source>
        <dbReference type="ARBA" id="ARBA00022649"/>
    </source>
</evidence>
<evidence type="ECO:0000256" key="4">
    <source>
        <dbReference type="ARBA" id="ARBA00022741"/>
    </source>
</evidence>
<dbReference type="GO" id="GO:0000166">
    <property type="term" value="F:nucleotide binding"/>
    <property type="evidence" value="ECO:0007669"/>
    <property type="project" value="UniProtKB-KW"/>
</dbReference>
<dbReference type="InterPro" id="IPR008201">
    <property type="entry name" value="HepT-like"/>
</dbReference>
<dbReference type="Proteomes" id="UP000434582">
    <property type="component" value="Unassembled WGS sequence"/>
</dbReference>
<dbReference type="PANTHER" id="PTHR34139">
    <property type="entry name" value="UPF0331 PROTEIN MJ0127"/>
    <property type="match status" value="1"/>
</dbReference>
<keyword evidence="7" id="KW-1185">Reference proteome</keyword>
<protein>
    <submittedName>
        <fullName evidence="6">DUF86 domain-containing protein</fullName>
    </submittedName>
</protein>
<gene>
    <name evidence="6" type="ORF">GHC57_01990</name>
</gene>
<evidence type="ECO:0000256" key="3">
    <source>
        <dbReference type="ARBA" id="ARBA00022722"/>
    </source>
</evidence>
<dbReference type="GO" id="GO:0110001">
    <property type="term" value="C:toxin-antitoxin complex"/>
    <property type="evidence" value="ECO:0007669"/>
    <property type="project" value="InterPro"/>
</dbReference>
<evidence type="ECO:0000313" key="6">
    <source>
        <dbReference type="EMBL" id="MQX35281.1"/>
    </source>
</evidence>
<keyword evidence="3" id="KW-0540">Nuclease</keyword>
<keyword evidence="4" id="KW-0547">Nucleotide-binding</keyword>
<keyword evidence="1" id="KW-0597">Phosphoprotein</keyword>
<evidence type="ECO:0000256" key="5">
    <source>
        <dbReference type="ARBA" id="ARBA00022801"/>
    </source>
</evidence>
<accession>A0A7X1ZD26</accession>
<comment type="caution">
    <text evidence="6">The sequence shown here is derived from an EMBL/GenBank/DDBJ whole genome shotgun (WGS) entry which is preliminary data.</text>
</comment>
<proteinExistence type="predicted"/>
<dbReference type="AlphaFoldDB" id="A0A7X1ZD26"/>
<dbReference type="PANTHER" id="PTHR34139:SF1">
    <property type="entry name" value="RNASE MJ1380-RELATED"/>
    <property type="match status" value="1"/>
</dbReference>
<dbReference type="InterPro" id="IPR051813">
    <property type="entry name" value="HepT_RNase_toxin"/>
</dbReference>
<organism evidence="6 7">
    <name type="scientific">Roseospira navarrensis</name>
    <dbReference type="NCBI Taxonomy" id="140058"/>
    <lineage>
        <taxon>Bacteria</taxon>
        <taxon>Pseudomonadati</taxon>
        <taxon>Pseudomonadota</taxon>
        <taxon>Alphaproteobacteria</taxon>
        <taxon>Rhodospirillales</taxon>
        <taxon>Rhodospirillaceae</taxon>
        <taxon>Roseospira</taxon>
    </lineage>
</organism>